<sequence>MMSSQAAPGALGAPRWSFLAFLGLLIGVLVAGGVLLSLNWREVEYAVVMDSGSTGTRCYVYSWARSGAWGLPKVVDSTAKLGRAERFGQKRTAYKRVETEPGLDQFVGDVVKVNQALDPLIQYALKEVPESKRPITPVFLFATAGLRRLPQADSAWLLQMAQQMLSASPFLFEPEWARIISGQDEAVYGWIALNYLTGKLSQGQEAAPLGSLDMGGSSLEVTFLPEAMPSSEHGVNVTIKETDYHLYAHSHPSFGMNDAFQKSVLFAMEDNGAGENALEVEHPCLHTGYNDTYRFKKRRSDAAVSTSAVADKALKEGHGRRLLRWAAENVPFRSKVPTSGLHSLQQSPLGSSQPARAQGVNAGQGFLKAFFDTVFRRPLVGDSELQSTPSGLHGAFTALGRRLRRFTLHQDSRQWRKPPSDRAQIPSMRSAQVTHAAALTTALQASQLDLVPYPHNPSQGHRQESVSEVGTLLHGESPIFKSVSTPVSQSASFRSTDSTSEKEIEHLSSARGGAALARRRVLEERSGPTSVKLIGRPDWQACQALVDRVVTSAEECEEEPCALGAHQPALRGNFMALTGFFVVYHFFGLAGSVPLDRLLDAGQAFCKKTWTHVKAEYYGERGLDRYCFRAPYVVSLLRKGLGLRDDQIQIGTGDMAWTLGAALYEGGALKPAAKPITLEDPGAQTMAQLLRVPQLPQTLSGLVVRHLPLVIVVLALVGLTAVTVVRWWKARVRSFDARARRAYLPLYNGLSRPGGQDGGKPGHAFSRRLIERQRAALLDPIPASPPSVPVKAPAQTGLATRRTTSTDAGLELQRSLGSELDRDGEEYSP</sequence>
<dbReference type="STRING" id="105231.A0A1Y1IRU9"/>
<evidence type="ECO:0000256" key="4">
    <source>
        <dbReference type="SAM" id="MobiDB-lite"/>
    </source>
</evidence>
<feature type="region of interest" description="Disordered" evidence="4">
    <location>
        <begin position="490"/>
        <end position="509"/>
    </location>
</feature>
<dbReference type="PANTHER" id="PTHR11782:SF125">
    <property type="entry name" value="APYRASE 7-RELATED"/>
    <property type="match status" value="1"/>
</dbReference>
<dbReference type="AlphaFoldDB" id="A0A1Y1IRU9"/>
<dbReference type="CDD" id="cd24043">
    <property type="entry name" value="ASKHA_NBD_AtAPY7-like"/>
    <property type="match status" value="1"/>
</dbReference>
<accession>A0A1Y1IRU9</accession>
<feature type="transmembrane region" description="Helical" evidence="5">
    <location>
        <begin position="707"/>
        <end position="728"/>
    </location>
</feature>
<feature type="active site" description="Proton acceptor" evidence="3">
    <location>
        <position position="185"/>
    </location>
</feature>
<evidence type="ECO:0000313" key="6">
    <source>
        <dbReference type="EMBL" id="GAQ92229.1"/>
    </source>
</evidence>
<evidence type="ECO:0000256" key="5">
    <source>
        <dbReference type="SAM" id="Phobius"/>
    </source>
</evidence>
<feature type="compositionally biased region" description="Low complexity" evidence="4">
    <location>
        <begin position="339"/>
        <end position="354"/>
    </location>
</feature>
<dbReference type="GO" id="GO:0016020">
    <property type="term" value="C:membrane"/>
    <property type="evidence" value="ECO:0000318"/>
    <property type="project" value="GO_Central"/>
</dbReference>
<feature type="region of interest" description="Disordered" evidence="4">
    <location>
        <begin position="337"/>
        <end position="357"/>
    </location>
</feature>
<protein>
    <submittedName>
        <fullName evidence="6">Uncharacterized protein</fullName>
    </submittedName>
</protein>
<organism evidence="6 7">
    <name type="scientific">Klebsormidium nitens</name>
    <name type="common">Green alga</name>
    <name type="synonym">Ulothrix nitens</name>
    <dbReference type="NCBI Taxonomy" id="105231"/>
    <lineage>
        <taxon>Eukaryota</taxon>
        <taxon>Viridiplantae</taxon>
        <taxon>Streptophyta</taxon>
        <taxon>Klebsormidiophyceae</taxon>
        <taxon>Klebsormidiales</taxon>
        <taxon>Klebsormidiaceae</taxon>
        <taxon>Klebsormidium</taxon>
    </lineage>
</organism>
<dbReference type="GO" id="GO:0009134">
    <property type="term" value="P:nucleoside diphosphate catabolic process"/>
    <property type="evidence" value="ECO:0000318"/>
    <property type="project" value="GO_Central"/>
</dbReference>
<keyword evidence="2" id="KW-0378">Hydrolase</keyword>
<dbReference type="EMBL" id="DF237900">
    <property type="protein sequence ID" value="GAQ92229.1"/>
    <property type="molecule type" value="Genomic_DNA"/>
</dbReference>
<dbReference type="InterPro" id="IPR000407">
    <property type="entry name" value="GDA1_CD39_NTPase"/>
</dbReference>
<evidence type="ECO:0000256" key="3">
    <source>
        <dbReference type="PIRSR" id="PIRSR600407-1"/>
    </source>
</evidence>
<dbReference type="Proteomes" id="UP000054558">
    <property type="component" value="Unassembled WGS sequence"/>
</dbReference>
<name>A0A1Y1IRU9_KLENI</name>
<keyword evidence="5" id="KW-0812">Transmembrane</keyword>
<keyword evidence="5" id="KW-1133">Transmembrane helix</keyword>
<dbReference type="Gene3D" id="3.30.420.150">
    <property type="entry name" value="Exopolyphosphatase. Domain 2"/>
    <property type="match status" value="2"/>
</dbReference>
<gene>
    <name evidence="6" type="ORF">KFL_009510020</name>
</gene>
<feature type="transmembrane region" description="Helical" evidence="5">
    <location>
        <begin position="16"/>
        <end position="36"/>
    </location>
</feature>
<reference evidence="6 7" key="1">
    <citation type="journal article" date="2014" name="Nat. Commun.">
        <title>Klebsormidium flaccidum genome reveals primary factors for plant terrestrial adaptation.</title>
        <authorList>
            <person name="Hori K."/>
            <person name="Maruyama F."/>
            <person name="Fujisawa T."/>
            <person name="Togashi T."/>
            <person name="Yamamoto N."/>
            <person name="Seo M."/>
            <person name="Sato S."/>
            <person name="Yamada T."/>
            <person name="Mori H."/>
            <person name="Tajima N."/>
            <person name="Moriyama T."/>
            <person name="Ikeuchi M."/>
            <person name="Watanabe M."/>
            <person name="Wada H."/>
            <person name="Kobayashi K."/>
            <person name="Saito M."/>
            <person name="Masuda T."/>
            <person name="Sasaki-Sekimoto Y."/>
            <person name="Mashiguchi K."/>
            <person name="Awai K."/>
            <person name="Shimojima M."/>
            <person name="Masuda S."/>
            <person name="Iwai M."/>
            <person name="Nobusawa T."/>
            <person name="Narise T."/>
            <person name="Kondo S."/>
            <person name="Saito H."/>
            <person name="Sato R."/>
            <person name="Murakawa M."/>
            <person name="Ihara Y."/>
            <person name="Oshima-Yamada Y."/>
            <person name="Ohtaka K."/>
            <person name="Satoh M."/>
            <person name="Sonobe K."/>
            <person name="Ishii M."/>
            <person name="Ohtani R."/>
            <person name="Kanamori-Sato M."/>
            <person name="Honoki R."/>
            <person name="Miyazaki D."/>
            <person name="Mochizuki H."/>
            <person name="Umetsu J."/>
            <person name="Higashi K."/>
            <person name="Shibata D."/>
            <person name="Kamiya Y."/>
            <person name="Sato N."/>
            <person name="Nakamura Y."/>
            <person name="Tabata S."/>
            <person name="Ida S."/>
            <person name="Kurokawa K."/>
            <person name="Ohta H."/>
        </authorList>
    </citation>
    <scope>NUCLEOTIDE SEQUENCE [LARGE SCALE GENOMIC DNA]</scope>
    <source>
        <strain evidence="6 7">NIES-2285</strain>
    </source>
</reference>
<proteinExistence type="inferred from homology"/>
<feature type="compositionally biased region" description="Basic and acidic residues" evidence="4">
    <location>
        <begin position="499"/>
        <end position="508"/>
    </location>
</feature>
<keyword evidence="5" id="KW-0472">Membrane</keyword>
<feature type="region of interest" description="Disordered" evidence="4">
    <location>
        <begin position="780"/>
        <end position="829"/>
    </location>
</feature>
<feature type="compositionally biased region" description="Polar residues" evidence="4">
    <location>
        <begin position="797"/>
        <end position="807"/>
    </location>
</feature>
<evidence type="ECO:0000256" key="1">
    <source>
        <dbReference type="ARBA" id="ARBA00009283"/>
    </source>
</evidence>
<dbReference type="OMA" id="ESHDRAN"/>
<dbReference type="OrthoDB" id="6372431at2759"/>
<dbReference type="Gene3D" id="3.30.420.40">
    <property type="match status" value="1"/>
</dbReference>
<dbReference type="Pfam" id="PF01150">
    <property type="entry name" value="GDA1_CD39"/>
    <property type="match status" value="2"/>
</dbReference>
<comment type="similarity">
    <text evidence="1">Belongs to the GDA1/CD39 NTPase family.</text>
</comment>
<evidence type="ECO:0000256" key="2">
    <source>
        <dbReference type="ARBA" id="ARBA00022801"/>
    </source>
</evidence>
<keyword evidence="7" id="KW-1185">Reference proteome</keyword>
<evidence type="ECO:0000313" key="7">
    <source>
        <dbReference type="Proteomes" id="UP000054558"/>
    </source>
</evidence>
<dbReference type="GO" id="GO:0017110">
    <property type="term" value="F:nucleoside diphosphate phosphatase activity"/>
    <property type="evidence" value="ECO:0000318"/>
    <property type="project" value="GO_Central"/>
</dbReference>
<dbReference type="PANTHER" id="PTHR11782">
    <property type="entry name" value="ADENOSINE/GUANOSINE DIPHOSPHATASE"/>
    <property type="match status" value="1"/>
</dbReference>